<dbReference type="SMART" id="SM01390">
    <property type="entry name" value="Ribosomal_S4"/>
    <property type="match status" value="1"/>
</dbReference>
<keyword evidence="5" id="KW-0687">Ribonucleoprotein</keyword>
<dbReference type="InterPro" id="IPR036986">
    <property type="entry name" value="S4_RNA-bd_sf"/>
</dbReference>
<accession>A0A9P6H145</accession>
<reference evidence="8 9" key="1">
    <citation type="journal article" date="2020" name="Genome Biol. Evol.">
        <title>Comparative genomics of strictly vertically transmitted, feminizing microsporidia endosymbionts of amphipod crustaceans.</title>
        <authorList>
            <person name="Cormier A."/>
            <person name="Chebbi M.A."/>
            <person name="Giraud I."/>
            <person name="Wattier R."/>
            <person name="Teixeira M."/>
            <person name="Gilbert C."/>
            <person name="Rigaud T."/>
            <person name="Cordaux R."/>
        </authorList>
    </citation>
    <scope>NUCLEOTIDE SEQUENCE [LARGE SCALE GENOMIC DNA]</scope>
    <source>
        <strain evidence="8 9">Ou3-Ou53</strain>
    </source>
</reference>
<dbReference type="GO" id="GO:0019843">
    <property type="term" value="F:rRNA binding"/>
    <property type="evidence" value="ECO:0007669"/>
    <property type="project" value="UniProtKB-KW"/>
</dbReference>
<dbReference type="OrthoDB" id="1697570at2759"/>
<comment type="caution">
    <text evidence="8">The sequence shown here is derived from an EMBL/GenBank/DDBJ whole genome shotgun (WGS) entry which is preliminary data.</text>
</comment>
<keyword evidence="3 6" id="KW-0694">RNA-binding</keyword>
<dbReference type="InterPro" id="IPR005710">
    <property type="entry name" value="Ribosomal_uS4_euk/arc"/>
</dbReference>
<evidence type="ECO:0000256" key="1">
    <source>
        <dbReference type="ARBA" id="ARBA00007465"/>
    </source>
</evidence>
<dbReference type="InterPro" id="IPR022801">
    <property type="entry name" value="Ribosomal_uS4"/>
</dbReference>
<dbReference type="EMBL" id="SBJO01000044">
    <property type="protein sequence ID" value="KAF9764013.1"/>
    <property type="molecule type" value="Genomic_DNA"/>
</dbReference>
<protein>
    <submittedName>
        <fullName evidence="8">40S ribosomal protein S9</fullName>
    </submittedName>
</protein>
<dbReference type="GO" id="GO:0006412">
    <property type="term" value="P:translation"/>
    <property type="evidence" value="ECO:0007669"/>
    <property type="project" value="InterPro"/>
</dbReference>
<dbReference type="AlphaFoldDB" id="A0A9P6H145"/>
<dbReference type="NCBIfam" id="TIGR01018">
    <property type="entry name" value="uS4_arch"/>
    <property type="match status" value="1"/>
</dbReference>
<evidence type="ECO:0000256" key="5">
    <source>
        <dbReference type="ARBA" id="ARBA00023274"/>
    </source>
</evidence>
<gene>
    <name evidence="8" type="primary">RPS9</name>
    <name evidence="8" type="ORF">NGRA_0912</name>
</gene>
<evidence type="ECO:0000313" key="9">
    <source>
        <dbReference type="Proteomes" id="UP000740883"/>
    </source>
</evidence>
<evidence type="ECO:0000256" key="4">
    <source>
        <dbReference type="ARBA" id="ARBA00022980"/>
    </source>
</evidence>
<organism evidence="8 9">
    <name type="scientific">Nosema granulosis</name>
    <dbReference type="NCBI Taxonomy" id="83296"/>
    <lineage>
        <taxon>Eukaryota</taxon>
        <taxon>Fungi</taxon>
        <taxon>Fungi incertae sedis</taxon>
        <taxon>Microsporidia</taxon>
        <taxon>Nosematidae</taxon>
        <taxon>Nosema</taxon>
    </lineage>
</organism>
<dbReference type="GO" id="GO:0015935">
    <property type="term" value="C:small ribosomal subunit"/>
    <property type="evidence" value="ECO:0007669"/>
    <property type="project" value="InterPro"/>
</dbReference>
<dbReference type="GO" id="GO:0003735">
    <property type="term" value="F:structural constituent of ribosome"/>
    <property type="evidence" value="ECO:0007669"/>
    <property type="project" value="InterPro"/>
</dbReference>
<comment type="similarity">
    <text evidence="1">Belongs to the universal ribosomal protein uS4 family.</text>
</comment>
<keyword evidence="9" id="KW-1185">Reference proteome</keyword>
<keyword evidence="4 8" id="KW-0689">Ribosomal protein</keyword>
<dbReference type="SUPFAM" id="SSF55174">
    <property type="entry name" value="Alpha-L RNA-binding motif"/>
    <property type="match status" value="1"/>
</dbReference>
<evidence type="ECO:0000313" key="8">
    <source>
        <dbReference type="EMBL" id="KAF9764013.1"/>
    </source>
</evidence>
<sequence length="188" mass="21767">MPNAQSRRTVRRPRNPWEKERLLKEKQLVGTYGLKNKMELWRTERMFAEDKKEARLLLTSTHPEDVAIKARQLLDKLMSMGILSGVDLTNKQEIHDGLNSILDLAINHYLERTLQFRVYANGLGKSVHHARWLISRKQISIKGVVVNTPNRIVKADEEAFIEYSPYSWSAGTKKTRTQKKNKGNAQDE</sequence>
<feature type="domain" description="Small ribosomal subunit protein uS4 N-terminal" evidence="7">
    <location>
        <begin position="4"/>
        <end position="111"/>
    </location>
</feature>
<dbReference type="PANTHER" id="PTHR11831:SF5">
    <property type="entry name" value="40S RIBOSOMAL PROTEIN S9"/>
    <property type="match status" value="1"/>
</dbReference>
<evidence type="ECO:0000256" key="3">
    <source>
        <dbReference type="ARBA" id="ARBA00022884"/>
    </source>
</evidence>
<dbReference type="InterPro" id="IPR001912">
    <property type="entry name" value="Ribosomal_uS4_N"/>
</dbReference>
<dbReference type="PROSITE" id="PS50889">
    <property type="entry name" value="S4"/>
    <property type="match status" value="1"/>
</dbReference>
<evidence type="ECO:0000259" key="7">
    <source>
        <dbReference type="SMART" id="SM01390"/>
    </source>
</evidence>
<dbReference type="Gene3D" id="3.10.290.10">
    <property type="entry name" value="RNA-binding S4 domain"/>
    <property type="match status" value="1"/>
</dbReference>
<dbReference type="GO" id="GO:0042274">
    <property type="term" value="P:ribosomal small subunit biogenesis"/>
    <property type="evidence" value="ECO:0007669"/>
    <property type="project" value="TreeGrafter"/>
</dbReference>
<keyword evidence="2" id="KW-0699">rRNA-binding</keyword>
<evidence type="ECO:0000256" key="2">
    <source>
        <dbReference type="ARBA" id="ARBA00022730"/>
    </source>
</evidence>
<evidence type="ECO:0000256" key="6">
    <source>
        <dbReference type="PROSITE-ProRule" id="PRU00182"/>
    </source>
</evidence>
<dbReference type="PANTHER" id="PTHR11831">
    <property type="entry name" value="30S 40S RIBOSOMAL PROTEIN"/>
    <property type="match status" value="1"/>
</dbReference>
<proteinExistence type="inferred from homology"/>
<name>A0A9P6H145_9MICR</name>
<dbReference type="Proteomes" id="UP000740883">
    <property type="component" value="Unassembled WGS sequence"/>
</dbReference>